<dbReference type="SUPFAM" id="SSF52206">
    <property type="entry name" value="Hypothetical protein MTH538"/>
    <property type="match status" value="1"/>
</dbReference>
<comment type="caution">
    <text evidence="2">The sequence shown here is derived from an EMBL/GenBank/DDBJ whole genome shotgun (WGS) entry which is preliminary data.</text>
</comment>
<gene>
    <name evidence="2" type="ORF">GCM10008935_08210</name>
</gene>
<dbReference type="EMBL" id="BAAACZ010000008">
    <property type="protein sequence ID" value="GAA0455696.1"/>
    <property type="molecule type" value="Genomic_DNA"/>
</dbReference>
<keyword evidence="3" id="KW-1185">Reference proteome</keyword>
<evidence type="ECO:0000259" key="1">
    <source>
        <dbReference type="Pfam" id="PF08937"/>
    </source>
</evidence>
<dbReference type="InterPro" id="IPR036490">
    <property type="entry name" value="ThsB_TIR-like_sf"/>
</dbReference>
<evidence type="ECO:0000313" key="3">
    <source>
        <dbReference type="Proteomes" id="UP001500740"/>
    </source>
</evidence>
<name>A0ABP3JJU0_9BACI</name>
<dbReference type="RefSeq" id="WP_343781983.1">
    <property type="nucleotide sequence ID" value="NZ_BAAACZ010000008.1"/>
</dbReference>
<sequence>MAKRVFFSFHYQDVIDFRANVVRNHWFTKPGREDAGFFDASLWEDAKKQGDPSIKRLINDGIQNTSATVVLVGSQTYNRRWVRYEIIKSLQKGNRLIAIHINSIKGRDGCVKVSGPNPFEYLGVRYSDNGNRLELYEYRNGRWISYRDLSSYELIRKAPVEMRGRFHKISDSYSIYDWVRSDGYNRFSEWVS</sequence>
<dbReference type="Pfam" id="PF08937">
    <property type="entry name" value="ThsB_TIR"/>
    <property type="match status" value="1"/>
</dbReference>
<feature type="domain" description="Thoeris protein ThsB TIR-like" evidence="1">
    <location>
        <begin position="6"/>
        <end position="103"/>
    </location>
</feature>
<dbReference type="Proteomes" id="UP001500740">
    <property type="component" value="Unassembled WGS sequence"/>
</dbReference>
<proteinExistence type="predicted"/>
<protein>
    <submittedName>
        <fullName evidence="2">TIR domain-containing protein</fullName>
    </submittedName>
</protein>
<organism evidence="2 3">
    <name type="scientific">Alkalibacillus silvisoli</name>
    <dbReference type="NCBI Taxonomy" id="392823"/>
    <lineage>
        <taxon>Bacteria</taxon>
        <taxon>Bacillati</taxon>
        <taxon>Bacillota</taxon>
        <taxon>Bacilli</taxon>
        <taxon>Bacillales</taxon>
        <taxon>Bacillaceae</taxon>
        <taxon>Alkalibacillus</taxon>
    </lineage>
</organism>
<evidence type="ECO:0000313" key="2">
    <source>
        <dbReference type="EMBL" id="GAA0455696.1"/>
    </source>
</evidence>
<accession>A0ABP3JJU0</accession>
<dbReference type="Gene3D" id="3.40.50.11200">
    <property type="match status" value="1"/>
</dbReference>
<reference evidence="3" key="1">
    <citation type="journal article" date="2019" name="Int. J. Syst. Evol. Microbiol.">
        <title>The Global Catalogue of Microorganisms (GCM) 10K type strain sequencing project: providing services to taxonomists for standard genome sequencing and annotation.</title>
        <authorList>
            <consortium name="The Broad Institute Genomics Platform"/>
            <consortium name="The Broad Institute Genome Sequencing Center for Infectious Disease"/>
            <person name="Wu L."/>
            <person name="Ma J."/>
        </authorList>
    </citation>
    <scope>NUCLEOTIDE SEQUENCE [LARGE SCALE GENOMIC DNA]</scope>
    <source>
        <strain evidence="3">JCM 14193</strain>
    </source>
</reference>
<dbReference type="InterPro" id="IPR015032">
    <property type="entry name" value="ThsB__TIR-like_domain"/>
</dbReference>